<name>A0AAV5NU70_9VIBR</name>
<dbReference type="EMBL" id="BSNX01000034">
    <property type="protein sequence ID" value="GLQ73546.1"/>
    <property type="molecule type" value="Genomic_DNA"/>
</dbReference>
<comment type="caution">
    <text evidence="1">The sequence shown here is derived from an EMBL/GenBank/DDBJ whole genome shotgun (WGS) entry which is preliminary data.</text>
</comment>
<dbReference type="RefSeq" id="WP_126607714.1">
    <property type="nucleotide sequence ID" value="NZ_AP025149.1"/>
</dbReference>
<evidence type="ECO:0000313" key="1">
    <source>
        <dbReference type="EMBL" id="GLQ73546.1"/>
    </source>
</evidence>
<sequence>MAQKLETEITLNLAGNLAAKARHYGNSMGEFAKKNQKAMTLVKTTTAAAGRGIDALGNRYIGMAAAFATGAVAKGFVSLDRRLSRLSIAAEVSKDKAAELYDEIQRVSNLEGIRIDPSESLSAIEEILTKTGDLGYAMENLPNIATVIQATGAAGQQVGGIFTEFKKLAIEGSEAAMASIDVLNKQGKSGAFTLASMAEYGPQIFAAYAATGRQGAEAVTELGAALQVIRDGVGTDAQAVTVFESLIRDLTSPDRVKKLQQLGGISVFDQEKLKEGIEVMRPLPLIMEEIVNQSGGMSENLAMLNLTDEAKKAFNVLTALYKSTGSANAFDGFMSITGDGSVTLADAAVAAGDAAASLQLLGNSFDKFANQRLAEPIRELSDAINSIDDDTIQNWLKWGETAIWAVGGLVAAKKGLDIANAAGRFLGKGKGSSTGGKGGFQDLGAMPVFVVNMPGGGFGGGDIPGANNPTDKPTDKPTKNKLGRFFSLANLAKMTSVGYGLSIAPDFSPINVRRQSEVDRSQLPEGFPVSAGLMDVVDDFKKWFSSSPSNEGVVNNPYLSSNTGGNINVDVSVSDDRITTKVTSSSPTIKIDPDTGVN</sequence>
<evidence type="ECO:0000313" key="2">
    <source>
        <dbReference type="Proteomes" id="UP001156690"/>
    </source>
</evidence>
<proteinExistence type="predicted"/>
<protein>
    <submittedName>
        <fullName evidence="1">Phage tail tape measure protein</fullName>
    </submittedName>
</protein>
<accession>A0AAV5NU70</accession>
<gene>
    <name evidence="1" type="primary">gp42</name>
    <name evidence="1" type="ORF">GCM10007932_29060</name>
</gene>
<dbReference type="AlphaFoldDB" id="A0AAV5NU70"/>
<organism evidence="1 2">
    <name type="scientific">Vibrio penaeicida</name>
    <dbReference type="NCBI Taxonomy" id="104609"/>
    <lineage>
        <taxon>Bacteria</taxon>
        <taxon>Pseudomonadati</taxon>
        <taxon>Pseudomonadota</taxon>
        <taxon>Gammaproteobacteria</taxon>
        <taxon>Vibrionales</taxon>
        <taxon>Vibrionaceae</taxon>
        <taxon>Vibrio</taxon>
    </lineage>
</organism>
<reference evidence="2" key="1">
    <citation type="journal article" date="2019" name="Int. J. Syst. Evol. Microbiol.">
        <title>The Global Catalogue of Microorganisms (GCM) 10K type strain sequencing project: providing services to taxonomists for standard genome sequencing and annotation.</title>
        <authorList>
            <consortium name="The Broad Institute Genomics Platform"/>
            <consortium name="The Broad Institute Genome Sequencing Center for Infectious Disease"/>
            <person name="Wu L."/>
            <person name="Ma J."/>
        </authorList>
    </citation>
    <scope>NUCLEOTIDE SEQUENCE [LARGE SCALE GENOMIC DNA]</scope>
    <source>
        <strain evidence="2">NBRC 15640</strain>
    </source>
</reference>
<dbReference type="Proteomes" id="UP001156690">
    <property type="component" value="Unassembled WGS sequence"/>
</dbReference>
<keyword evidence="2" id="KW-1185">Reference proteome</keyword>